<feature type="non-terminal residue" evidence="2">
    <location>
        <position position="346"/>
    </location>
</feature>
<dbReference type="GO" id="GO:0005254">
    <property type="term" value="F:chloride channel activity"/>
    <property type="evidence" value="ECO:0007669"/>
    <property type="project" value="TreeGrafter"/>
</dbReference>
<dbReference type="AlphaFoldDB" id="A0AAV2RYV1"/>
<organism evidence="2 3">
    <name type="scientific">Meganyctiphanes norvegica</name>
    <name type="common">Northern krill</name>
    <name type="synonym">Thysanopoda norvegica</name>
    <dbReference type="NCBI Taxonomy" id="48144"/>
    <lineage>
        <taxon>Eukaryota</taxon>
        <taxon>Metazoa</taxon>
        <taxon>Ecdysozoa</taxon>
        <taxon>Arthropoda</taxon>
        <taxon>Crustacea</taxon>
        <taxon>Multicrustacea</taxon>
        <taxon>Malacostraca</taxon>
        <taxon>Eumalacostraca</taxon>
        <taxon>Eucarida</taxon>
        <taxon>Euphausiacea</taxon>
        <taxon>Euphausiidae</taxon>
        <taxon>Meganyctiphanes</taxon>
    </lineage>
</organism>
<feature type="compositionally biased region" description="Basic and acidic residues" evidence="1">
    <location>
        <begin position="331"/>
        <end position="340"/>
    </location>
</feature>
<dbReference type="Proteomes" id="UP001497623">
    <property type="component" value="Unassembled WGS sequence"/>
</dbReference>
<protein>
    <submittedName>
        <fullName evidence="2">Uncharacterized protein</fullName>
    </submittedName>
</protein>
<proteinExistence type="predicted"/>
<keyword evidence="3" id="KW-1185">Reference proteome</keyword>
<sequence length="346" mass="39913">MENKRKSSNYRRLYSSFGSKSEFQDDEDLKNFMIRTYSEVMAEAVGSNTAIVAARGRITYPIFFNTKNLFFDIFDFFCPANRQKFIFLEKNYENCLLTLKYILKMLNFINGFLFYYKRRKKSYSAFLYRFGEKPFDFDMRKLFKHHLVAYLIVDEMHEEHPKLTQDKFWDEGIPHELPYTKAAEEFIIEVPQGSTSDIFVSENNMEILPTCPEEPEDEEFTPGQSRSFKRLVSTTIKRGLTRKTVRRRSSARPNSGRLNSTSTCSHCSNCSNCGNQSQFLQDDLMGKIISGSNDEETQLDTPTKAAIAGFGGRSISHIEEPSETTTAALPDTEREIKNQGETKPPT</sequence>
<evidence type="ECO:0000256" key="1">
    <source>
        <dbReference type="SAM" id="MobiDB-lite"/>
    </source>
</evidence>
<reference evidence="2 3" key="1">
    <citation type="submission" date="2024-05" db="EMBL/GenBank/DDBJ databases">
        <authorList>
            <person name="Wallberg A."/>
        </authorList>
    </citation>
    <scope>NUCLEOTIDE SEQUENCE [LARGE SCALE GENOMIC DNA]</scope>
</reference>
<dbReference type="PANTHER" id="PTHR10736:SF0">
    <property type="entry name" value="BESTROPHIN HOMOLOG"/>
    <property type="match status" value="1"/>
</dbReference>
<dbReference type="InterPro" id="IPR000615">
    <property type="entry name" value="Bestrophin"/>
</dbReference>
<evidence type="ECO:0000313" key="3">
    <source>
        <dbReference type="Proteomes" id="UP001497623"/>
    </source>
</evidence>
<evidence type="ECO:0000313" key="2">
    <source>
        <dbReference type="EMBL" id="CAL4152906.1"/>
    </source>
</evidence>
<name>A0AAV2RYV1_MEGNR</name>
<accession>A0AAV2RYV1</accession>
<feature type="region of interest" description="Disordered" evidence="1">
    <location>
        <begin position="242"/>
        <end position="262"/>
    </location>
</feature>
<comment type="caution">
    <text evidence="2">The sequence shown here is derived from an EMBL/GenBank/DDBJ whole genome shotgun (WGS) entry which is preliminary data.</text>
</comment>
<dbReference type="PANTHER" id="PTHR10736">
    <property type="entry name" value="BESTROPHIN"/>
    <property type="match status" value="1"/>
</dbReference>
<gene>
    <name evidence="2" type="ORF">MNOR_LOCUS31104</name>
</gene>
<dbReference type="EMBL" id="CAXKWB010039317">
    <property type="protein sequence ID" value="CAL4152906.1"/>
    <property type="molecule type" value="Genomic_DNA"/>
</dbReference>
<feature type="region of interest" description="Disordered" evidence="1">
    <location>
        <begin position="312"/>
        <end position="346"/>
    </location>
</feature>